<protein>
    <submittedName>
        <fullName evidence="1">Uncharacterized protein</fullName>
    </submittedName>
</protein>
<dbReference type="Proteomes" id="UP000217154">
    <property type="component" value="Chromosome"/>
</dbReference>
<dbReference type="EMBL" id="CP023284">
    <property type="protein sequence ID" value="ATA53375.1"/>
    <property type="molecule type" value="Genomic_DNA"/>
</dbReference>
<dbReference type="KEGG" id="vbo:CKY39_09225"/>
<reference evidence="1 2" key="1">
    <citation type="submission" date="2017-09" db="EMBL/GenBank/DDBJ databases">
        <title>The diverse metabolic capabilities of V. boronicumulans make it an excellent choice for continued studies on novel biodegradation.</title>
        <authorList>
            <person name="Sun S."/>
        </authorList>
    </citation>
    <scope>NUCLEOTIDE SEQUENCE [LARGE SCALE GENOMIC DNA]</scope>
    <source>
        <strain evidence="1 2">J1</strain>
    </source>
</reference>
<dbReference type="AlphaFoldDB" id="A0A250DG64"/>
<organism evidence="1 2">
    <name type="scientific">Variovorax boronicumulans</name>
    <dbReference type="NCBI Taxonomy" id="436515"/>
    <lineage>
        <taxon>Bacteria</taxon>
        <taxon>Pseudomonadati</taxon>
        <taxon>Pseudomonadota</taxon>
        <taxon>Betaproteobacteria</taxon>
        <taxon>Burkholderiales</taxon>
        <taxon>Comamonadaceae</taxon>
        <taxon>Variovorax</taxon>
    </lineage>
</organism>
<proteinExistence type="predicted"/>
<evidence type="ECO:0000313" key="2">
    <source>
        <dbReference type="Proteomes" id="UP000217154"/>
    </source>
</evidence>
<evidence type="ECO:0000313" key="1">
    <source>
        <dbReference type="EMBL" id="ATA53375.1"/>
    </source>
</evidence>
<gene>
    <name evidence="1" type="ORF">CKY39_09225</name>
</gene>
<sequence>MTLSMHFDFTPLPRTPVLEPCIVANAAGYDLFTNETVTLAFGTKCVMVKAKNRDPIPLPYFELAELTIENREVATTGETTQGLAGREHISATTQPTLQSFISFVTHLGELHLFYRGMPPTVLRMALAEAFAVWRQHQPEWLEKRRKVVDAYADSEGLDAQTRDALKARLLTPIVPPASAAPLSFPSAGFPTDDMPAPDTFDPATRLGVCPSCNAEIPYFSEECPQCRALFGPDSAWQVRPL</sequence>
<name>A0A250DG64_9BURK</name>
<accession>A0A250DG64</accession>